<keyword evidence="3 4" id="KW-0326">Glycosidase</keyword>
<dbReference type="InterPro" id="IPR002241">
    <property type="entry name" value="Glyco_hydro_27"/>
</dbReference>
<dbReference type="InterPro" id="IPR013785">
    <property type="entry name" value="Aldolase_TIM"/>
</dbReference>
<dbReference type="PRINTS" id="PR00740">
    <property type="entry name" value="GLHYDRLASE27"/>
</dbReference>
<dbReference type="PANTHER" id="PTHR11452">
    <property type="entry name" value="ALPHA-GALACTOSIDASE/ALPHA-N-ACETYLGALACTOSAMINIDASE"/>
    <property type="match status" value="1"/>
</dbReference>
<dbReference type="AlphaFoldDB" id="A0A0N4XTD4"/>
<dbReference type="PANTHER" id="PTHR11452:SF83">
    <property type="entry name" value="ALPHA-GALACTOSIDASE"/>
    <property type="match status" value="1"/>
</dbReference>
<proteinExistence type="inferred from homology"/>
<evidence type="ECO:0000313" key="7">
    <source>
        <dbReference type="Proteomes" id="UP000271162"/>
    </source>
</evidence>
<dbReference type="InterPro" id="IPR000111">
    <property type="entry name" value="Glyco_hydro_27/36_CS"/>
</dbReference>
<dbReference type="PROSITE" id="PS00512">
    <property type="entry name" value="ALPHA_GALACTOSIDASE"/>
    <property type="match status" value="1"/>
</dbReference>
<organism evidence="8">
    <name type="scientific">Nippostrongylus brasiliensis</name>
    <name type="common">Rat hookworm</name>
    <dbReference type="NCBI Taxonomy" id="27835"/>
    <lineage>
        <taxon>Eukaryota</taxon>
        <taxon>Metazoa</taxon>
        <taxon>Ecdysozoa</taxon>
        <taxon>Nematoda</taxon>
        <taxon>Chromadorea</taxon>
        <taxon>Rhabditida</taxon>
        <taxon>Rhabditina</taxon>
        <taxon>Rhabditomorpha</taxon>
        <taxon>Strongyloidea</taxon>
        <taxon>Heligmosomidae</taxon>
        <taxon>Nippostrongylus</taxon>
    </lineage>
</organism>
<sequence length="309" mass="35427">MLIFVAIFAIITHLANPLDNGLARTPPMGWMSWTAFYCETDCEKHPDACINEKLYQSMGDRLVQDGFLEVGYNRIHIDDCWMEKSRDDKGRLVANRTRFPSGMKSLSKYMHDRGLQFGIYEDFGTETCEKYPGSLNHIKEDAETFASWDVDYLKLDGCNVNVSLMPTGYPKMERALNKTGRPIVYACGWPFFFYLAGKKDQVNFTAVREACNSWRIYDDVVGNWDSIESIIRFVDANQDVLADAQRPGGWNDPDMTVYFTLDSLGLSNQNGYQFRDLWAGEDRGRIRTSETIRVKMRPTSALMLKLTID</sequence>
<dbReference type="SUPFAM" id="SSF51445">
    <property type="entry name" value="(Trans)glycosidases"/>
    <property type="match status" value="1"/>
</dbReference>
<name>A0A0N4XTD4_NIPBR</name>
<evidence type="ECO:0000256" key="5">
    <source>
        <dbReference type="SAM" id="SignalP"/>
    </source>
</evidence>
<dbReference type="STRING" id="27835.A0A0N4XTD4"/>
<dbReference type="GO" id="GO:0016139">
    <property type="term" value="P:glycoside catabolic process"/>
    <property type="evidence" value="ECO:0007669"/>
    <property type="project" value="TreeGrafter"/>
</dbReference>
<evidence type="ECO:0000313" key="8">
    <source>
        <dbReference type="WBParaSite" id="NBR_0000585301-mRNA-1"/>
    </source>
</evidence>
<feature type="signal peptide" evidence="5">
    <location>
        <begin position="1"/>
        <end position="17"/>
    </location>
</feature>
<dbReference type="OMA" id="DMVPAWR"/>
<evidence type="ECO:0000256" key="4">
    <source>
        <dbReference type="RuleBase" id="RU361168"/>
    </source>
</evidence>
<dbReference type="FunFam" id="3.20.20.70:FF:000197">
    <property type="entry name" value="Alpha-galactosidase"/>
    <property type="match status" value="1"/>
</dbReference>
<dbReference type="SUPFAM" id="SSF51011">
    <property type="entry name" value="Glycosyl hydrolase domain"/>
    <property type="match status" value="1"/>
</dbReference>
<dbReference type="Gene3D" id="3.20.20.70">
    <property type="entry name" value="Aldolase class I"/>
    <property type="match status" value="1"/>
</dbReference>
<dbReference type="CDD" id="cd14792">
    <property type="entry name" value="GH27"/>
    <property type="match status" value="1"/>
</dbReference>
<keyword evidence="4" id="KW-1015">Disulfide bond</keyword>
<accession>A0A0N4XTD4</accession>
<dbReference type="GO" id="GO:0009311">
    <property type="term" value="P:oligosaccharide metabolic process"/>
    <property type="evidence" value="ECO:0007669"/>
    <property type="project" value="TreeGrafter"/>
</dbReference>
<dbReference type="GO" id="GO:0005737">
    <property type="term" value="C:cytoplasm"/>
    <property type="evidence" value="ECO:0007669"/>
    <property type="project" value="TreeGrafter"/>
</dbReference>
<dbReference type="EC" id="3.2.1.-" evidence="4"/>
<gene>
    <name evidence="6" type="ORF">NBR_LOCUS5854</name>
</gene>
<dbReference type="WBParaSite" id="NBR_0000585301-mRNA-1">
    <property type="protein sequence ID" value="NBR_0000585301-mRNA-1"/>
    <property type="gene ID" value="NBR_0000585301"/>
</dbReference>
<reference evidence="6 7" key="2">
    <citation type="submission" date="2018-11" db="EMBL/GenBank/DDBJ databases">
        <authorList>
            <consortium name="Pathogen Informatics"/>
        </authorList>
    </citation>
    <scope>NUCLEOTIDE SEQUENCE [LARGE SCALE GENOMIC DNA]</scope>
</reference>
<comment type="similarity">
    <text evidence="1 4">Belongs to the glycosyl hydrolase 27 family.</text>
</comment>
<feature type="chain" id="PRO_5043124774" description="Alpha-galactosidase" evidence="5">
    <location>
        <begin position="18"/>
        <end position="309"/>
    </location>
</feature>
<dbReference type="InterPro" id="IPR017853">
    <property type="entry name" value="GH"/>
</dbReference>
<comment type="subunit">
    <text evidence="4">Homodimer.</text>
</comment>
<keyword evidence="5" id="KW-0732">Signal</keyword>
<dbReference type="Proteomes" id="UP000271162">
    <property type="component" value="Unassembled WGS sequence"/>
</dbReference>
<keyword evidence="2 4" id="KW-0378">Hydrolase</keyword>
<dbReference type="GO" id="GO:0004557">
    <property type="term" value="F:alpha-galactosidase activity"/>
    <property type="evidence" value="ECO:0007669"/>
    <property type="project" value="UniProtKB-EC"/>
</dbReference>
<evidence type="ECO:0000256" key="2">
    <source>
        <dbReference type="ARBA" id="ARBA00022801"/>
    </source>
</evidence>
<keyword evidence="7" id="KW-1185">Reference proteome</keyword>
<dbReference type="EMBL" id="UYSL01019761">
    <property type="protein sequence ID" value="VDL69443.1"/>
    <property type="molecule type" value="Genomic_DNA"/>
</dbReference>
<evidence type="ECO:0000256" key="1">
    <source>
        <dbReference type="ARBA" id="ARBA00009743"/>
    </source>
</evidence>
<protein>
    <recommendedName>
        <fullName evidence="4">Alpha-galactosidase</fullName>
        <ecNumber evidence="4">3.2.1.-</ecNumber>
    </recommendedName>
</protein>
<evidence type="ECO:0000313" key="6">
    <source>
        <dbReference type="EMBL" id="VDL69443.1"/>
    </source>
</evidence>
<evidence type="ECO:0000256" key="3">
    <source>
        <dbReference type="ARBA" id="ARBA00023295"/>
    </source>
</evidence>
<reference evidence="8" key="1">
    <citation type="submission" date="2017-02" db="UniProtKB">
        <authorList>
            <consortium name="WormBaseParasite"/>
        </authorList>
    </citation>
    <scope>IDENTIFICATION</scope>
</reference>
<dbReference type="Pfam" id="PF16499">
    <property type="entry name" value="Melibiase_2"/>
    <property type="match status" value="1"/>
</dbReference>